<reference evidence="1" key="1">
    <citation type="journal article" date="2014" name="Int. J. Syst. Evol. Microbiol.">
        <title>Complete genome sequence of Corynebacterium casei LMG S-19264T (=DSM 44701T), isolated from a smear-ripened cheese.</title>
        <authorList>
            <consortium name="US DOE Joint Genome Institute (JGI-PGF)"/>
            <person name="Walter F."/>
            <person name="Albersmeier A."/>
            <person name="Kalinowski J."/>
            <person name="Ruckert C."/>
        </authorList>
    </citation>
    <scope>NUCLEOTIDE SEQUENCE</scope>
    <source>
        <strain evidence="1">CCM 7217</strain>
    </source>
</reference>
<dbReference type="AlphaFoldDB" id="A0A830DY50"/>
<organism evidence="1 2">
    <name type="scientific">Haloferax sulfurifontis</name>
    <dbReference type="NCBI Taxonomy" id="255616"/>
    <lineage>
        <taxon>Archaea</taxon>
        <taxon>Methanobacteriati</taxon>
        <taxon>Methanobacteriota</taxon>
        <taxon>Stenosarchaea group</taxon>
        <taxon>Halobacteria</taxon>
        <taxon>Halobacteriales</taxon>
        <taxon>Haloferacaceae</taxon>
        <taxon>Haloferax</taxon>
    </lineage>
</organism>
<protein>
    <submittedName>
        <fullName evidence="1">Uncharacterized protein</fullName>
    </submittedName>
</protein>
<proteinExistence type="predicted"/>
<name>A0A830DY50_9EURY</name>
<gene>
    <name evidence="1" type="ORF">GCM10007209_12390</name>
</gene>
<reference evidence="1" key="2">
    <citation type="submission" date="2020-09" db="EMBL/GenBank/DDBJ databases">
        <authorList>
            <person name="Sun Q."/>
            <person name="Sedlacek I."/>
        </authorList>
    </citation>
    <scope>NUCLEOTIDE SEQUENCE</scope>
    <source>
        <strain evidence="1">CCM 7217</strain>
    </source>
</reference>
<dbReference type="EMBL" id="BMCI01000002">
    <property type="protein sequence ID" value="GGC52246.1"/>
    <property type="molecule type" value="Genomic_DNA"/>
</dbReference>
<evidence type="ECO:0000313" key="1">
    <source>
        <dbReference type="EMBL" id="GGC52246.1"/>
    </source>
</evidence>
<dbReference type="Proteomes" id="UP000646833">
    <property type="component" value="Unassembled WGS sequence"/>
</dbReference>
<sequence length="85" mass="9782">MYTQLPLGPHPHIYGEEIPTSQEDTVGVQWDFEAEDIEKDVREMDVNLSQSYSFEVIHQCAGPELIYSDTPDIDIERTIEIVKDN</sequence>
<comment type="caution">
    <text evidence="1">The sequence shown here is derived from an EMBL/GenBank/DDBJ whole genome shotgun (WGS) entry which is preliminary data.</text>
</comment>
<evidence type="ECO:0000313" key="2">
    <source>
        <dbReference type="Proteomes" id="UP000646833"/>
    </source>
</evidence>
<accession>A0A830DY50</accession>